<dbReference type="SUPFAM" id="SSF57667">
    <property type="entry name" value="beta-beta-alpha zinc fingers"/>
    <property type="match status" value="5"/>
</dbReference>
<dbReference type="GO" id="GO:0042054">
    <property type="term" value="F:histone methyltransferase activity"/>
    <property type="evidence" value="ECO:0007669"/>
    <property type="project" value="InterPro"/>
</dbReference>
<dbReference type="PROSITE" id="PS00028">
    <property type="entry name" value="ZINC_FINGER_C2H2_1"/>
    <property type="match status" value="9"/>
</dbReference>
<feature type="domain" description="C2H2-type" evidence="16">
    <location>
        <begin position="889"/>
        <end position="914"/>
    </location>
</feature>
<dbReference type="FunFam" id="3.30.160.60:FF:000123">
    <property type="entry name" value="transcriptional repressor CTCF isoform X1"/>
    <property type="match status" value="1"/>
</dbReference>
<feature type="region of interest" description="Disordered" evidence="15">
    <location>
        <begin position="1"/>
        <end position="24"/>
    </location>
</feature>
<evidence type="ECO:0000313" key="19">
    <source>
        <dbReference type="Proteomes" id="UP000828390"/>
    </source>
</evidence>
<dbReference type="Proteomes" id="UP000828390">
    <property type="component" value="Unassembled WGS sequence"/>
</dbReference>
<evidence type="ECO:0000256" key="2">
    <source>
        <dbReference type="ARBA" id="ARBA00006991"/>
    </source>
</evidence>
<evidence type="ECO:0000256" key="5">
    <source>
        <dbReference type="ARBA" id="ARBA00022691"/>
    </source>
</evidence>
<comment type="subcellular location">
    <subcellularLocation>
        <location evidence="1">Nucleus</location>
    </subcellularLocation>
</comment>
<dbReference type="InterPro" id="IPR001214">
    <property type="entry name" value="SET_dom"/>
</dbReference>
<evidence type="ECO:0000256" key="7">
    <source>
        <dbReference type="ARBA" id="ARBA00022737"/>
    </source>
</evidence>
<dbReference type="GO" id="GO:0003677">
    <property type="term" value="F:DNA binding"/>
    <property type="evidence" value="ECO:0007669"/>
    <property type="project" value="UniProtKB-KW"/>
</dbReference>
<keyword evidence="4" id="KW-0808">Transferase</keyword>
<dbReference type="InterPro" id="IPR056438">
    <property type="entry name" value="Znf-C2H2_CTCF"/>
</dbReference>
<dbReference type="GO" id="GO:0010468">
    <property type="term" value="P:regulation of gene expression"/>
    <property type="evidence" value="ECO:0007669"/>
    <property type="project" value="UniProtKB-ARBA"/>
</dbReference>
<dbReference type="FunFam" id="3.30.160.60:FF:002452">
    <property type="entry name" value="zinc finger protein 142 isoform X4"/>
    <property type="match status" value="1"/>
</dbReference>
<evidence type="ECO:0000259" key="16">
    <source>
        <dbReference type="PROSITE" id="PS50157"/>
    </source>
</evidence>
<keyword evidence="8 14" id="KW-0863">Zinc-finger</keyword>
<dbReference type="InterPro" id="IPR013087">
    <property type="entry name" value="Znf_C2H2_type"/>
</dbReference>
<feature type="domain" description="C2H2-type" evidence="16">
    <location>
        <begin position="721"/>
        <end position="748"/>
    </location>
</feature>
<evidence type="ECO:0000256" key="15">
    <source>
        <dbReference type="SAM" id="MobiDB-lite"/>
    </source>
</evidence>
<evidence type="ECO:0000256" key="8">
    <source>
        <dbReference type="ARBA" id="ARBA00022771"/>
    </source>
</evidence>
<keyword evidence="12" id="KW-0804">Transcription</keyword>
<dbReference type="PANTHER" id="PTHR24379:SF121">
    <property type="entry name" value="C2H2-TYPE DOMAIN-CONTAINING PROTEIN"/>
    <property type="match status" value="1"/>
</dbReference>
<dbReference type="GO" id="GO:0032259">
    <property type="term" value="P:methylation"/>
    <property type="evidence" value="ECO:0007669"/>
    <property type="project" value="UniProtKB-KW"/>
</dbReference>
<dbReference type="InterPro" id="IPR044417">
    <property type="entry name" value="PRDM7_9_PR-SET"/>
</dbReference>
<keyword evidence="5" id="KW-0949">S-adenosyl-L-methionine</keyword>
<dbReference type="InterPro" id="IPR046341">
    <property type="entry name" value="SET_dom_sf"/>
</dbReference>
<feature type="domain" description="C2H2-type" evidence="16">
    <location>
        <begin position="777"/>
        <end position="804"/>
    </location>
</feature>
<dbReference type="CDD" id="cd19193">
    <property type="entry name" value="PR-SET_PRDM7_9"/>
    <property type="match status" value="1"/>
</dbReference>
<evidence type="ECO:0000256" key="10">
    <source>
        <dbReference type="ARBA" id="ARBA00023015"/>
    </source>
</evidence>
<evidence type="ECO:0000256" key="6">
    <source>
        <dbReference type="ARBA" id="ARBA00022723"/>
    </source>
</evidence>
<dbReference type="Pfam" id="PF21549">
    <property type="entry name" value="PRDM2_PR"/>
    <property type="match status" value="1"/>
</dbReference>
<feature type="domain" description="SET" evidence="17">
    <location>
        <begin position="425"/>
        <end position="536"/>
    </location>
</feature>
<organism evidence="18 19">
    <name type="scientific">Dreissena polymorpha</name>
    <name type="common">Zebra mussel</name>
    <name type="synonym">Mytilus polymorpha</name>
    <dbReference type="NCBI Taxonomy" id="45954"/>
    <lineage>
        <taxon>Eukaryota</taxon>
        <taxon>Metazoa</taxon>
        <taxon>Spiralia</taxon>
        <taxon>Lophotrochozoa</taxon>
        <taxon>Mollusca</taxon>
        <taxon>Bivalvia</taxon>
        <taxon>Autobranchia</taxon>
        <taxon>Heteroconchia</taxon>
        <taxon>Euheterodonta</taxon>
        <taxon>Imparidentia</taxon>
        <taxon>Neoheterodontei</taxon>
        <taxon>Myida</taxon>
        <taxon>Dreissenoidea</taxon>
        <taxon>Dreissenidae</taxon>
        <taxon>Dreissena</taxon>
    </lineage>
</organism>
<dbReference type="InterPro" id="IPR036236">
    <property type="entry name" value="Znf_C2H2_sf"/>
</dbReference>
<dbReference type="Pfam" id="PF00096">
    <property type="entry name" value="zf-C2H2"/>
    <property type="match status" value="8"/>
</dbReference>
<feature type="domain" description="C2H2-type" evidence="16">
    <location>
        <begin position="749"/>
        <end position="776"/>
    </location>
</feature>
<evidence type="ECO:0000256" key="14">
    <source>
        <dbReference type="PROSITE-ProRule" id="PRU00042"/>
    </source>
</evidence>
<feature type="domain" description="C2H2-type" evidence="16">
    <location>
        <begin position="570"/>
        <end position="598"/>
    </location>
</feature>
<feature type="domain" description="C2H2-type" evidence="16">
    <location>
        <begin position="805"/>
        <end position="832"/>
    </location>
</feature>
<dbReference type="AlphaFoldDB" id="A0A9D4K7M0"/>
<keyword evidence="13" id="KW-0539">Nucleus</keyword>
<keyword evidence="10" id="KW-0805">Transcription regulation</keyword>
<feature type="domain" description="C2H2-type" evidence="16">
    <location>
        <begin position="861"/>
        <end position="888"/>
    </location>
</feature>
<reference evidence="18" key="1">
    <citation type="journal article" date="2019" name="bioRxiv">
        <title>The Genome of the Zebra Mussel, Dreissena polymorpha: A Resource for Invasive Species Research.</title>
        <authorList>
            <person name="McCartney M.A."/>
            <person name="Auch B."/>
            <person name="Kono T."/>
            <person name="Mallez S."/>
            <person name="Zhang Y."/>
            <person name="Obille A."/>
            <person name="Becker A."/>
            <person name="Abrahante J.E."/>
            <person name="Garbe J."/>
            <person name="Badalamenti J.P."/>
            <person name="Herman A."/>
            <person name="Mangelson H."/>
            <person name="Liachko I."/>
            <person name="Sullivan S."/>
            <person name="Sone E.D."/>
            <person name="Koren S."/>
            <person name="Silverstein K.A.T."/>
            <person name="Beckman K.B."/>
            <person name="Gohl D.M."/>
        </authorList>
    </citation>
    <scope>NUCLEOTIDE SEQUENCE</scope>
    <source>
        <strain evidence="18">Duluth1</strain>
        <tissue evidence="18">Whole animal</tissue>
    </source>
</reference>
<name>A0A9D4K7M0_DREPO</name>
<dbReference type="SUPFAM" id="SSF82199">
    <property type="entry name" value="SET domain"/>
    <property type="match status" value="1"/>
</dbReference>
<dbReference type="GO" id="GO:0008270">
    <property type="term" value="F:zinc ion binding"/>
    <property type="evidence" value="ECO:0007669"/>
    <property type="project" value="UniProtKB-KW"/>
</dbReference>
<dbReference type="EMBL" id="JAIWYP010000004">
    <property type="protein sequence ID" value="KAH3834424.1"/>
    <property type="molecule type" value="Genomic_DNA"/>
</dbReference>
<keyword evidence="3" id="KW-0489">Methyltransferase</keyword>
<dbReference type="FunFam" id="3.30.160.60:FF:000448">
    <property type="entry name" value="RE1-silencing transcription factor A"/>
    <property type="match status" value="1"/>
</dbReference>
<evidence type="ECO:0000256" key="3">
    <source>
        <dbReference type="ARBA" id="ARBA00022603"/>
    </source>
</evidence>
<dbReference type="PROSITE" id="PS50157">
    <property type="entry name" value="ZINC_FINGER_C2H2_2"/>
    <property type="match status" value="9"/>
</dbReference>
<proteinExistence type="inferred from homology"/>
<dbReference type="FunFam" id="3.30.160.60:FF:001480">
    <property type="entry name" value="Si:cabz01071911.3"/>
    <property type="match status" value="1"/>
</dbReference>
<feature type="domain" description="C2H2-type" evidence="16">
    <location>
        <begin position="693"/>
        <end position="720"/>
    </location>
</feature>
<keyword evidence="7" id="KW-0677">Repeat</keyword>
<sequence>MTSARKSPLPEPSNKYKRRKQGTEYNHMGVETKINTVTLKEFDSTTQTDVNSMSTMVGAETLYPDQTLDDFNSVCVKVEADEWCNIAACFYAGSTKSEQVLGKEICQETDTFHGRGKREDLYIPCPVKTLQGGIKKEPVLDEIQDAGYKFPEEHRLRNLKELPLSEFGSQEVFQDFANGQFTPSVQHSSSDLTPFHLALKTEANTLSTSPVQGLPMNVSPSITSRLVTAASSKSTDAWDQKECDISIKKEVPTHQLIGLSSDVTDSMDQTVAILPTNDPHAPMPVISYNSKSNLSHNNSESHSNKVPWSISSKIEEVAMTSKVVKSNDLLLESGDGSSGDFEEIFIERNKETNKSYPSTLPAPKKVRGSSSCMNQEPLVDDNLLYCVECNKEFEGDCTVHGPYNYIRDKEVPEVDTSRSFHTLPDDLEIKTSTIVGAGLGVFSKVGLESRIMFGPYDGTIITENPKSGYCWQIYKDGKAIHYVNAQDKTTSNWMRYVNFAMKEADKNLVAFQYKGGIYYCTFKPLSSGEELLMWYGDECARELGLSREDGLIRDKNLHFRPKYVNGEEFFQCVYCKIAFTTAVFLVRHLKRMHGGDKLSSKDLQVLDQWRGKNDHQNDHNYSKQINPTSNERHLNSITNVTHNKSNISHSVCEQQLTNAILHKNNNVEVCKYNSNIINGIKTNKRIPTGKKLYMCEVCGYACYHKGNLKTHIMIHTGEKLYKCEVCGHSFTQSSTLKNHMQIHTTEKLYKCEVCGYACNQSGHLKTHMMRHTGEGLYKCEVCGYAFNVKCNLKTHMMRHTGDKPYKCEVCGYKCIKNSTLTTHMRIHTGERVYKCELCDYACSQSCNLRRHMMIHTGERKYQCEVCGYACNQKGNLTLHMRIHTGEREYTCDVCSNAFSHKCSLKRHMKIHTGV</sequence>
<evidence type="ECO:0000313" key="18">
    <source>
        <dbReference type="EMBL" id="KAH3834424.1"/>
    </source>
</evidence>
<keyword evidence="6" id="KW-0479">Metal-binding</keyword>
<evidence type="ECO:0000259" key="17">
    <source>
        <dbReference type="PROSITE" id="PS50280"/>
    </source>
</evidence>
<dbReference type="Gene3D" id="3.30.160.60">
    <property type="entry name" value="Classic Zinc Finger"/>
    <property type="match status" value="8"/>
</dbReference>
<dbReference type="PROSITE" id="PS50280">
    <property type="entry name" value="SET"/>
    <property type="match status" value="1"/>
</dbReference>
<comment type="caution">
    <text evidence="18">The sequence shown here is derived from an EMBL/GenBank/DDBJ whole genome shotgun (WGS) entry which is preliminary data.</text>
</comment>
<reference evidence="18" key="2">
    <citation type="submission" date="2020-11" db="EMBL/GenBank/DDBJ databases">
        <authorList>
            <person name="McCartney M.A."/>
            <person name="Auch B."/>
            <person name="Kono T."/>
            <person name="Mallez S."/>
            <person name="Becker A."/>
            <person name="Gohl D.M."/>
            <person name="Silverstein K.A.T."/>
            <person name="Koren S."/>
            <person name="Bechman K.B."/>
            <person name="Herman A."/>
            <person name="Abrahante J.E."/>
            <person name="Garbe J."/>
        </authorList>
    </citation>
    <scope>NUCLEOTIDE SEQUENCE</scope>
    <source>
        <strain evidence="18">Duluth1</strain>
        <tissue evidence="18">Whole animal</tissue>
    </source>
</reference>
<keyword evidence="11" id="KW-0238">DNA-binding</keyword>
<dbReference type="FunFam" id="3.30.160.60:FF:000733">
    <property type="entry name" value="Zinc finger protein 236 variant"/>
    <property type="match status" value="1"/>
</dbReference>
<keyword evidence="19" id="KW-1185">Reference proteome</keyword>
<dbReference type="OrthoDB" id="9439254at2759"/>
<dbReference type="Gene3D" id="2.170.270.10">
    <property type="entry name" value="SET domain"/>
    <property type="match status" value="1"/>
</dbReference>
<dbReference type="FunFam" id="3.30.160.60:FF:000446">
    <property type="entry name" value="Zinc finger protein"/>
    <property type="match status" value="3"/>
</dbReference>
<feature type="domain" description="C2H2-type" evidence="16">
    <location>
        <begin position="833"/>
        <end position="860"/>
    </location>
</feature>
<dbReference type="PANTHER" id="PTHR24379">
    <property type="entry name" value="KRAB AND ZINC FINGER DOMAIN-CONTAINING"/>
    <property type="match status" value="1"/>
</dbReference>
<accession>A0A9D4K7M0</accession>
<keyword evidence="9" id="KW-0862">Zinc</keyword>
<protein>
    <submittedName>
        <fullName evidence="18">Uncharacterized protein</fullName>
    </submittedName>
</protein>
<evidence type="ECO:0000256" key="1">
    <source>
        <dbReference type="ARBA" id="ARBA00004123"/>
    </source>
</evidence>
<dbReference type="GO" id="GO:0005634">
    <property type="term" value="C:nucleus"/>
    <property type="evidence" value="ECO:0007669"/>
    <property type="project" value="UniProtKB-SubCell"/>
</dbReference>
<evidence type="ECO:0000256" key="4">
    <source>
        <dbReference type="ARBA" id="ARBA00022679"/>
    </source>
</evidence>
<evidence type="ECO:0000256" key="11">
    <source>
        <dbReference type="ARBA" id="ARBA00023125"/>
    </source>
</evidence>
<dbReference type="SMART" id="SM00355">
    <property type="entry name" value="ZnF_C2H2"/>
    <property type="match status" value="9"/>
</dbReference>
<dbReference type="Pfam" id="PF23611">
    <property type="entry name" value="zf-C2H2_16"/>
    <property type="match status" value="1"/>
</dbReference>
<dbReference type="SMART" id="SM00317">
    <property type="entry name" value="SET"/>
    <property type="match status" value="1"/>
</dbReference>
<evidence type="ECO:0000256" key="9">
    <source>
        <dbReference type="ARBA" id="ARBA00022833"/>
    </source>
</evidence>
<gene>
    <name evidence="18" type="ORF">DPMN_107749</name>
</gene>
<comment type="similarity">
    <text evidence="2">Belongs to the krueppel C2H2-type zinc-finger protein family.</text>
</comment>
<evidence type="ECO:0000256" key="13">
    <source>
        <dbReference type="ARBA" id="ARBA00023242"/>
    </source>
</evidence>
<evidence type="ECO:0000256" key="12">
    <source>
        <dbReference type="ARBA" id="ARBA00023163"/>
    </source>
</evidence>